<dbReference type="Proteomes" id="UP000027192">
    <property type="component" value="Unassembled WGS sequence"/>
</dbReference>
<evidence type="ECO:0000256" key="1">
    <source>
        <dbReference type="ARBA" id="ARBA00004814"/>
    </source>
</evidence>
<dbReference type="GO" id="GO:0050361">
    <property type="term" value="F:tryptophan 2-monooxygenase activity"/>
    <property type="evidence" value="ECO:0007669"/>
    <property type="project" value="UniProtKB-EC"/>
</dbReference>
<gene>
    <name evidence="8" type="ORF">EA58_20785</name>
</gene>
<evidence type="ECO:0000256" key="2">
    <source>
        <dbReference type="ARBA" id="ARBA00005833"/>
    </source>
</evidence>
<evidence type="ECO:0000256" key="6">
    <source>
        <dbReference type="ARBA" id="ARBA00047321"/>
    </source>
</evidence>
<dbReference type="GO" id="GO:0001716">
    <property type="term" value="F:L-amino-acid oxidase activity"/>
    <property type="evidence" value="ECO:0007669"/>
    <property type="project" value="TreeGrafter"/>
</dbReference>
<accession>A0A066RHT8</accession>
<dbReference type="GO" id="GO:0009063">
    <property type="term" value="P:amino acid catabolic process"/>
    <property type="evidence" value="ECO:0007669"/>
    <property type="project" value="TreeGrafter"/>
</dbReference>
<proteinExistence type="inferred from homology"/>
<dbReference type="InterPro" id="IPR002937">
    <property type="entry name" value="Amino_oxidase"/>
</dbReference>
<evidence type="ECO:0000313" key="9">
    <source>
        <dbReference type="Proteomes" id="UP000027192"/>
    </source>
</evidence>
<dbReference type="AlphaFoldDB" id="A0A066RHT8"/>
<dbReference type="PANTHER" id="PTHR10742:SF342">
    <property type="entry name" value="AMINE OXIDASE"/>
    <property type="match status" value="1"/>
</dbReference>
<dbReference type="OrthoDB" id="3972913at2"/>
<organism evidence="8 9">
    <name type="scientific">Photobacterium galatheae</name>
    <dbReference type="NCBI Taxonomy" id="1654360"/>
    <lineage>
        <taxon>Bacteria</taxon>
        <taxon>Pseudomonadati</taxon>
        <taxon>Pseudomonadota</taxon>
        <taxon>Gammaproteobacteria</taxon>
        <taxon>Vibrionales</taxon>
        <taxon>Vibrionaceae</taxon>
        <taxon>Photobacterium</taxon>
    </lineage>
</organism>
<evidence type="ECO:0000259" key="7">
    <source>
        <dbReference type="Pfam" id="PF01593"/>
    </source>
</evidence>
<evidence type="ECO:0000256" key="5">
    <source>
        <dbReference type="ARBA" id="ARBA00023070"/>
    </source>
</evidence>
<dbReference type="Gene3D" id="3.50.50.60">
    <property type="entry name" value="FAD/NAD(P)-binding domain"/>
    <property type="match status" value="2"/>
</dbReference>
<reference evidence="8 9" key="1">
    <citation type="submission" date="2014-04" db="EMBL/GenBank/DDBJ databases">
        <title>Draft genome sequence of Photobacterium halotolerans S2753: a solonamide, ngercheumicin and holomycin producer.</title>
        <authorList>
            <person name="Machado H.R."/>
            <person name="Gram L."/>
        </authorList>
    </citation>
    <scope>NUCLEOTIDE SEQUENCE [LARGE SCALE GENOMIC DNA]</scope>
    <source>
        <strain evidence="8 9">S2753</strain>
    </source>
</reference>
<dbReference type="EMBL" id="JMIB01000043">
    <property type="protein sequence ID" value="KDM89889.1"/>
    <property type="molecule type" value="Genomic_DNA"/>
</dbReference>
<dbReference type="GO" id="GO:0009851">
    <property type="term" value="P:auxin biosynthetic process"/>
    <property type="evidence" value="ECO:0007669"/>
    <property type="project" value="UniProtKB-KW"/>
</dbReference>
<dbReference type="PANTHER" id="PTHR10742">
    <property type="entry name" value="FLAVIN MONOAMINE OXIDASE"/>
    <property type="match status" value="1"/>
</dbReference>
<comment type="pathway">
    <text evidence="1">Plant hormone metabolism; auxin biosynthesis.</text>
</comment>
<dbReference type="InterPro" id="IPR036188">
    <property type="entry name" value="FAD/NAD-bd_sf"/>
</dbReference>
<dbReference type="STRING" id="1654360.EA58_20785"/>
<protein>
    <recommendedName>
        <fullName evidence="4">Tryptophan 2-monooxygenase</fullName>
        <ecNumber evidence="3">1.13.12.3</ecNumber>
    </recommendedName>
</protein>
<dbReference type="SUPFAM" id="SSF54373">
    <property type="entry name" value="FAD-linked reductases, C-terminal domain"/>
    <property type="match status" value="1"/>
</dbReference>
<evidence type="ECO:0000313" key="8">
    <source>
        <dbReference type="EMBL" id="KDM89889.1"/>
    </source>
</evidence>
<sequence length="541" mass="60293">MSQHYDVAIIGAGVSGVYSAWQLKQQFPGKRIAVFEGSGRIGGRLLSVKAPGVDNMVAELGGMRILDATRQPLIHALLDQINQFSSLPDPIEYYPFPVDTPVNFAYLREVRLRLKDYQDNPHALPYNYSTDAFGKTPGSVMIDALDKIVPGITAPNLTEEQRRVMAMNAEFQGKMLYEQGFWNVLQQVMSSEDYLYCQDAGGYNSTMSNWNAADAIPWFLTDFGDDVKYFGFKQGFQQVPVALAEEFQAIGGELMLGHKLTTFTQVNGAFELNFNTELEIIPHDTLQCTATHLVLAMPRRAIDLLEPNCPLLQQPAVKSLTGSVTPRPLFKLFTTYASPWWVEQSGIESGRSVTNMPVRQTYYWPTDEGKPALSGPAILMASYDDGVNVGFWDGYRQKRGLAWKQQMEVLPLPEFRAFTGLKQQQSGADTQWLAHQAPESMVTEVTRQIDLIHNVTAEEATQTQPLQAAFRDWGDDPYGGGWNSWNIGVQSGNVANQIVQPLPQTHFYICGEAYSHSQGWVEGALQTAQLMLAKLKPQLSA</sequence>
<feature type="domain" description="Amine oxidase" evidence="7">
    <location>
        <begin position="14"/>
        <end position="529"/>
    </location>
</feature>
<comment type="caution">
    <text evidence="8">The sequence shown here is derived from an EMBL/GenBank/DDBJ whole genome shotgun (WGS) entry which is preliminary data.</text>
</comment>
<name>A0A066RHT8_9GAMM</name>
<dbReference type="Pfam" id="PF01593">
    <property type="entry name" value="Amino_oxidase"/>
    <property type="match status" value="1"/>
</dbReference>
<dbReference type="SUPFAM" id="SSF51905">
    <property type="entry name" value="FAD/NAD(P)-binding domain"/>
    <property type="match status" value="1"/>
</dbReference>
<evidence type="ECO:0000256" key="4">
    <source>
        <dbReference type="ARBA" id="ARBA00017871"/>
    </source>
</evidence>
<dbReference type="Gene3D" id="3.90.660.10">
    <property type="match status" value="2"/>
</dbReference>
<comment type="similarity">
    <text evidence="2">Belongs to the tryptophan 2-monooxygenase family.</text>
</comment>
<keyword evidence="9" id="KW-1185">Reference proteome</keyword>
<dbReference type="EC" id="1.13.12.3" evidence="3"/>
<evidence type="ECO:0000256" key="3">
    <source>
        <dbReference type="ARBA" id="ARBA00012535"/>
    </source>
</evidence>
<dbReference type="RefSeq" id="WP_036756993.1">
    <property type="nucleotide sequence ID" value="NZ_JAGSGC010000018.1"/>
</dbReference>
<comment type="catalytic activity">
    <reaction evidence="6">
        <text>L-tryptophan + O2 = indole-3-acetamide + CO2 + H2O</text>
        <dbReference type="Rhea" id="RHEA:16165"/>
        <dbReference type="ChEBI" id="CHEBI:15377"/>
        <dbReference type="ChEBI" id="CHEBI:15379"/>
        <dbReference type="ChEBI" id="CHEBI:16031"/>
        <dbReference type="ChEBI" id="CHEBI:16526"/>
        <dbReference type="ChEBI" id="CHEBI:57912"/>
        <dbReference type="EC" id="1.13.12.3"/>
    </reaction>
</comment>
<keyword evidence="5" id="KW-0073">Auxin biosynthesis</keyword>
<dbReference type="InterPro" id="IPR050281">
    <property type="entry name" value="Flavin_monoamine_oxidase"/>
</dbReference>
<dbReference type="Gene3D" id="1.10.405.10">
    <property type="entry name" value="Guanine Nucleotide Dissociation Inhibitor, domain 1"/>
    <property type="match status" value="1"/>
</dbReference>